<evidence type="ECO:0000313" key="9">
    <source>
        <dbReference type="EMBL" id="CAF4485126.1"/>
    </source>
</evidence>
<dbReference type="Proteomes" id="UP000663848">
    <property type="component" value="Unassembled WGS sequence"/>
</dbReference>
<evidence type="ECO:0000313" key="13">
    <source>
        <dbReference type="Proteomes" id="UP000663873"/>
    </source>
</evidence>
<keyword evidence="13" id="KW-1185">Reference proteome</keyword>
<dbReference type="OrthoDB" id="10266568at2759"/>
<evidence type="ECO:0000313" key="8">
    <source>
        <dbReference type="EMBL" id="CAF4316348.1"/>
    </source>
</evidence>
<dbReference type="EMBL" id="CAJOBQ010001414">
    <property type="protein sequence ID" value="CAF4485126.1"/>
    <property type="molecule type" value="Genomic_DNA"/>
</dbReference>
<evidence type="ECO:0000313" key="5">
    <source>
        <dbReference type="EMBL" id="CAF3670996.1"/>
    </source>
</evidence>
<gene>
    <name evidence="4" type="ORF">FME351_LOCUS24822</name>
    <name evidence="6" type="ORF">GRG538_LOCUS31102</name>
    <name evidence="7" type="ORF">HFQ381_LOCUS6834</name>
    <name evidence="5" type="ORF">KIK155_LOCUS24671</name>
    <name evidence="2" type="ORF">LUA448_LOCUS7861</name>
    <name evidence="11" type="ORF">QYT958_LOCUS11252</name>
    <name evidence="3" type="ORF">TIS948_LOCUS32185</name>
    <name evidence="10" type="ORF">TOA249_LOCUS5183</name>
    <name evidence="9" type="ORF">TSG867_LOCUS19852</name>
    <name evidence="8" type="ORF">UJA718_LOCUS13578</name>
</gene>
<dbReference type="AlphaFoldDB" id="A0A820UJD4"/>
<dbReference type="Proteomes" id="UP000663865">
    <property type="component" value="Unassembled WGS sequence"/>
</dbReference>
<evidence type="ECO:0000313" key="4">
    <source>
        <dbReference type="EMBL" id="CAF3656883.1"/>
    </source>
</evidence>
<dbReference type="Proteomes" id="UP000663825">
    <property type="component" value="Unassembled WGS sequence"/>
</dbReference>
<sequence>MSSNAEFNLRFTKKMIEREASAAEKKYEASRKKAVSALKKSGDVETARIYAETAIQNRTSHNQFLIMASRIDSIISKIQQANAQSVMVQNMKQVNKLLEHVNKDMNISEIAKVMDQFEQVFETFDVKEQVMSNAMNQAMATSTPTDAVQNLLRQIADENNLDIGEQLNAIPTVPQTVKTPAQQEAAAQSNRLAAIRHAT</sequence>
<dbReference type="EMBL" id="CAJNXB010005894">
    <property type="protein sequence ID" value="CAF3454602.1"/>
    <property type="molecule type" value="Genomic_DNA"/>
</dbReference>
<dbReference type="PANTHER" id="PTHR10476">
    <property type="entry name" value="CHARGED MULTIVESICULAR BODY PROTEIN"/>
    <property type="match status" value="1"/>
</dbReference>
<dbReference type="EMBL" id="CAJNYD010000793">
    <property type="protein sequence ID" value="CAF3298643.1"/>
    <property type="molecule type" value="Genomic_DNA"/>
</dbReference>
<dbReference type="EMBL" id="CAJOBO010000315">
    <property type="protein sequence ID" value="CAF4190819.1"/>
    <property type="molecule type" value="Genomic_DNA"/>
</dbReference>
<evidence type="ECO:0000313" key="3">
    <source>
        <dbReference type="EMBL" id="CAF3454602.1"/>
    </source>
</evidence>
<evidence type="ECO:0000313" key="12">
    <source>
        <dbReference type="Proteomes" id="UP000663862"/>
    </source>
</evidence>
<dbReference type="Gene3D" id="6.10.140.1230">
    <property type="match status" value="1"/>
</dbReference>
<accession>A0A820UJD4</accession>
<evidence type="ECO:0000313" key="7">
    <source>
        <dbReference type="EMBL" id="CAF4190819.1"/>
    </source>
</evidence>
<evidence type="ECO:0000313" key="11">
    <source>
        <dbReference type="EMBL" id="CAF4596399.1"/>
    </source>
</evidence>
<dbReference type="EMBL" id="CAJNYV010004416">
    <property type="protein sequence ID" value="CAF3670996.1"/>
    <property type="molecule type" value="Genomic_DNA"/>
</dbReference>
<dbReference type="Proteomes" id="UP000663872">
    <property type="component" value="Unassembled WGS sequence"/>
</dbReference>
<dbReference type="InterPro" id="IPR005024">
    <property type="entry name" value="Snf7_fam"/>
</dbReference>
<comment type="similarity">
    <text evidence="1">Belongs to the SNF7 family.</text>
</comment>
<dbReference type="GO" id="GO:0007034">
    <property type="term" value="P:vacuolar transport"/>
    <property type="evidence" value="ECO:0007669"/>
    <property type="project" value="InterPro"/>
</dbReference>
<dbReference type="Proteomes" id="UP000663833">
    <property type="component" value="Unassembled WGS sequence"/>
</dbReference>
<protein>
    <submittedName>
        <fullName evidence="9">Uncharacterized protein</fullName>
    </submittedName>
</protein>
<dbReference type="Proteomes" id="UP000663851">
    <property type="component" value="Unassembled WGS sequence"/>
</dbReference>
<dbReference type="EMBL" id="CAJOBS010000206">
    <property type="protein sequence ID" value="CAF4523479.1"/>
    <property type="molecule type" value="Genomic_DNA"/>
</dbReference>
<dbReference type="EMBL" id="CAJOBR010001301">
    <property type="protein sequence ID" value="CAF4596399.1"/>
    <property type="molecule type" value="Genomic_DNA"/>
</dbReference>
<dbReference type="Pfam" id="PF03357">
    <property type="entry name" value="Snf7"/>
    <property type="match status" value="1"/>
</dbReference>
<evidence type="ECO:0000256" key="1">
    <source>
        <dbReference type="ARBA" id="ARBA00006190"/>
    </source>
</evidence>
<dbReference type="EMBL" id="CAJNYU010003264">
    <property type="protein sequence ID" value="CAF3656883.1"/>
    <property type="molecule type" value="Genomic_DNA"/>
</dbReference>
<evidence type="ECO:0000313" key="2">
    <source>
        <dbReference type="EMBL" id="CAF3298643.1"/>
    </source>
</evidence>
<evidence type="ECO:0000313" key="10">
    <source>
        <dbReference type="EMBL" id="CAF4523479.1"/>
    </source>
</evidence>
<organism evidence="9 12">
    <name type="scientific">Rotaria socialis</name>
    <dbReference type="NCBI Taxonomy" id="392032"/>
    <lineage>
        <taxon>Eukaryota</taxon>
        <taxon>Metazoa</taxon>
        <taxon>Spiralia</taxon>
        <taxon>Gnathifera</taxon>
        <taxon>Rotifera</taxon>
        <taxon>Eurotatoria</taxon>
        <taxon>Bdelloidea</taxon>
        <taxon>Philodinida</taxon>
        <taxon>Philodinidae</taxon>
        <taxon>Rotaria</taxon>
    </lineage>
</organism>
<dbReference type="Proteomes" id="UP000663869">
    <property type="component" value="Unassembled WGS sequence"/>
</dbReference>
<reference evidence="9" key="1">
    <citation type="submission" date="2021-02" db="EMBL/GenBank/DDBJ databases">
        <authorList>
            <person name="Nowell W R."/>
        </authorList>
    </citation>
    <scope>NUCLEOTIDE SEQUENCE</scope>
</reference>
<dbReference type="EMBL" id="CAJNYT010005462">
    <property type="protein sequence ID" value="CAF3745639.1"/>
    <property type="molecule type" value="Genomic_DNA"/>
</dbReference>
<evidence type="ECO:0000313" key="6">
    <source>
        <dbReference type="EMBL" id="CAF3745639.1"/>
    </source>
</evidence>
<comment type="caution">
    <text evidence="9">The sequence shown here is derived from an EMBL/GenBank/DDBJ whole genome shotgun (WGS) entry which is preliminary data.</text>
</comment>
<dbReference type="EMBL" id="CAJOBP010001847">
    <property type="protein sequence ID" value="CAF4316348.1"/>
    <property type="molecule type" value="Genomic_DNA"/>
</dbReference>
<dbReference type="Proteomes" id="UP000663838">
    <property type="component" value="Unassembled WGS sequence"/>
</dbReference>
<dbReference type="Proteomes" id="UP000663873">
    <property type="component" value="Unassembled WGS sequence"/>
</dbReference>
<dbReference type="Proteomes" id="UP000663862">
    <property type="component" value="Unassembled WGS sequence"/>
</dbReference>
<proteinExistence type="inferred from homology"/>
<name>A0A820UJD4_9BILA</name>